<keyword evidence="1" id="KW-0812">Transmembrane</keyword>
<organism evidence="2 3">
    <name type="scientific">Streptomyces europaeiscabiei</name>
    <dbReference type="NCBI Taxonomy" id="146819"/>
    <lineage>
        <taxon>Bacteria</taxon>
        <taxon>Bacillati</taxon>
        <taxon>Actinomycetota</taxon>
        <taxon>Actinomycetes</taxon>
        <taxon>Kitasatosporales</taxon>
        <taxon>Streptomycetaceae</taxon>
        <taxon>Streptomyces</taxon>
    </lineage>
</organism>
<keyword evidence="3" id="KW-1185">Reference proteome</keyword>
<evidence type="ECO:0000313" key="3">
    <source>
        <dbReference type="Proteomes" id="UP001271274"/>
    </source>
</evidence>
<evidence type="ECO:0000313" key="2">
    <source>
        <dbReference type="EMBL" id="MDX3705232.1"/>
    </source>
</evidence>
<keyword evidence="1" id="KW-1133">Transmembrane helix</keyword>
<evidence type="ECO:0008006" key="4">
    <source>
        <dbReference type="Google" id="ProtNLM"/>
    </source>
</evidence>
<name>A0ABU4NRC6_9ACTN</name>
<dbReference type="Proteomes" id="UP001271274">
    <property type="component" value="Unassembled WGS sequence"/>
</dbReference>
<proteinExistence type="predicted"/>
<gene>
    <name evidence="2" type="ORF">PV662_36915</name>
</gene>
<evidence type="ECO:0000256" key="1">
    <source>
        <dbReference type="SAM" id="Phobius"/>
    </source>
</evidence>
<reference evidence="2 3" key="1">
    <citation type="journal article" date="2023" name="Microb. Genom.">
        <title>Mesoterricola silvestris gen. nov., sp. nov., Mesoterricola sediminis sp. nov., Geothrix oryzae sp. nov., Geothrix edaphica sp. nov., Geothrix rubra sp. nov., and Geothrix limicola sp. nov., six novel members of Acidobacteriota isolated from soils.</title>
        <authorList>
            <person name="Weisberg A.J."/>
            <person name="Pearce E."/>
            <person name="Kramer C.G."/>
            <person name="Chang J.H."/>
            <person name="Clarke C.R."/>
        </authorList>
    </citation>
    <scope>NUCLEOTIDE SEQUENCE [LARGE SCALE GENOMIC DNA]</scope>
    <source>
        <strain evidence="2 3">ID09-01A</strain>
    </source>
</reference>
<protein>
    <recommendedName>
        <fullName evidence="4">Integral membrane protein</fullName>
    </recommendedName>
</protein>
<keyword evidence="1" id="KW-0472">Membrane</keyword>
<comment type="caution">
    <text evidence="2">The sequence shown here is derived from an EMBL/GenBank/DDBJ whole genome shotgun (WGS) entry which is preliminary data.</text>
</comment>
<dbReference type="EMBL" id="JARAYU010000018">
    <property type="protein sequence ID" value="MDX3705232.1"/>
    <property type="molecule type" value="Genomic_DNA"/>
</dbReference>
<accession>A0ABU4NRC6</accession>
<dbReference type="RefSeq" id="WP_210551032.1">
    <property type="nucleotide sequence ID" value="NZ_JARAYT010000010.1"/>
</dbReference>
<sequence>MTTRMYAHASAAAAALLTAGALGTALHTWWLGLFGLFTAYLFGALSRRCYTQARREQAVQQRLERLNDETSPVELPPPCCSFWRHTDGEIHGPDCTRPAPARTTLTPAEEHAFAALTAAFHRTGGAA</sequence>
<feature type="transmembrane region" description="Helical" evidence="1">
    <location>
        <begin position="31"/>
        <end position="50"/>
    </location>
</feature>